<dbReference type="GO" id="GO:0006508">
    <property type="term" value="P:proteolysis"/>
    <property type="evidence" value="ECO:0007669"/>
    <property type="project" value="UniProtKB-KW"/>
</dbReference>
<dbReference type="PROSITE" id="PS50240">
    <property type="entry name" value="TRYPSIN_DOM"/>
    <property type="match status" value="1"/>
</dbReference>
<dbReference type="InterPro" id="IPR009003">
    <property type="entry name" value="Peptidase_S1_PA"/>
</dbReference>
<dbReference type="InterPro" id="IPR000859">
    <property type="entry name" value="CUB_dom"/>
</dbReference>
<dbReference type="PROSITE" id="PS01180">
    <property type="entry name" value="CUB"/>
    <property type="match status" value="1"/>
</dbReference>
<dbReference type="PROSITE" id="PS00134">
    <property type="entry name" value="TRYPSIN_HIS"/>
    <property type="match status" value="1"/>
</dbReference>
<keyword evidence="4" id="KW-0720">Serine protease</keyword>
<comment type="similarity">
    <text evidence="2">Belongs to the peptidase S1 family. CLIP subfamily.</text>
</comment>
<feature type="domain" description="CUB" evidence="7">
    <location>
        <begin position="70"/>
        <end position="164"/>
    </location>
</feature>
<evidence type="ECO:0000256" key="1">
    <source>
        <dbReference type="ARBA" id="ARBA00023157"/>
    </source>
</evidence>
<dbReference type="InterPro" id="IPR051487">
    <property type="entry name" value="Ser/Thr_Proteases_Immune/Dev"/>
</dbReference>
<feature type="signal peptide" evidence="6">
    <location>
        <begin position="1"/>
        <end position="18"/>
    </location>
</feature>
<keyword evidence="10" id="KW-1185">Reference proteome</keyword>
<feature type="region of interest" description="Disordered" evidence="5">
    <location>
        <begin position="83"/>
        <end position="104"/>
    </location>
</feature>
<comment type="caution">
    <text evidence="9">The sequence shown here is derived from an EMBL/GenBank/DDBJ whole genome shotgun (WGS) entry which is preliminary data.</text>
</comment>
<dbReference type="InterPro" id="IPR033116">
    <property type="entry name" value="TRYPSIN_SER"/>
</dbReference>
<evidence type="ECO:0000256" key="2">
    <source>
        <dbReference type="ARBA" id="ARBA00024195"/>
    </source>
</evidence>
<comment type="caution">
    <text evidence="3">Lacks conserved residue(s) required for the propagation of feature annotation.</text>
</comment>
<evidence type="ECO:0000256" key="3">
    <source>
        <dbReference type="PROSITE-ProRule" id="PRU00059"/>
    </source>
</evidence>
<proteinExistence type="inferred from homology"/>
<dbReference type="PANTHER" id="PTHR24256">
    <property type="entry name" value="TRYPTASE-RELATED"/>
    <property type="match status" value="1"/>
</dbReference>
<dbReference type="SMART" id="SM00020">
    <property type="entry name" value="Tryp_SPc"/>
    <property type="match status" value="1"/>
</dbReference>
<sequence>MYYSVLVIACTAATMAAASNDRQPRRIIQQMTSHSVIGGPDYQLCEKGGTMGACLPMTICQQQGKFIGYCGNTGTYCCKGLSRRAGTEPRPTKPSSGIPTYPGRDSEARVCPFKMDIGKGVCGVRLNFDFFELAKYLSGVCIRDTLTVLGSAVSNYTATPVCGNMTNWATTFPVKEGGHITLAMVLQGMPSYKFSIRITQLQCSKITTFISPTSAGIKNVDAEPYTPTTTPPPTETPETTTDMTTEIPTTTFVTTDVPTTNAAPAGATEGTSGPTTLQPGRIAIPKHDKVVLKAPYEEEEEEEEYDLAVEGVDSVPSVSAFKRAFEMRVNDRCWQYEDESDTGFRIIGGDYTNLNEYPWQVGLVYKKKFFCGGSLIDDRRVLTASHCVFGSFSKGIGELIVTIGDHDLSTRSETNHTVSRVKSIIWNMHYNPHTTQNDIAILELEKPINFDYRKSAVRLPSDLDELYADANATVTGWGRFDIKKKKTSPVLKEYTSTLINSTNCVKAWNMFPGISAELEQHICLDVTIGTPCHGDSGGPLVVCAGNHCTQVGVVSFGFPLCTNVGLPAVFARVTYFKSWIDMNTHTLSVLHV</sequence>
<dbReference type="CDD" id="cd00190">
    <property type="entry name" value="Tryp_SPc"/>
    <property type="match status" value="1"/>
</dbReference>
<evidence type="ECO:0000259" key="7">
    <source>
        <dbReference type="PROSITE" id="PS01180"/>
    </source>
</evidence>
<evidence type="ECO:0000259" key="8">
    <source>
        <dbReference type="PROSITE" id="PS50240"/>
    </source>
</evidence>
<dbReference type="Gene3D" id="2.40.10.10">
    <property type="entry name" value="Trypsin-like serine proteases"/>
    <property type="match status" value="1"/>
</dbReference>
<dbReference type="InterPro" id="IPR043504">
    <property type="entry name" value="Peptidase_S1_PA_chymotrypsin"/>
</dbReference>
<keyword evidence="4" id="KW-0378">Hydrolase</keyword>
<feature type="domain" description="Peptidase S1" evidence="8">
    <location>
        <begin position="346"/>
        <end position="585"/>
    </location>
</feature>
<gene>
    <name evidence="9" type="ORF">O3P69_001408</name>
</gene>
<dbReference type="InterPro" id="IPR001314">
    <property type="entry name" value="Peptidase_S1A"/>
</dbReference>
<feature type="compositionally biased region" description="Polar residues" evidence="5">
    <location>
        <begin position="269"/>
        <end position="278"/>
    </location>
</feature>
<feature type="chain" id="PRO_5043317812" evidence="6">
    <location>
        <begin position="19"/>
        <end position="592"/>
    </location>
</feature>
<evidence type="ECO:0000256" key="4">
    <source>
        <dbReference type="RuleBase" id="RU363034"/>
    </source>
</evidence>
<dbReference type="PROSITE" id="PS00135">
    <property type="entry name" value="TRYPSIN_SER"/>
    <property type="match status" value="1"/>
</dbReference>
<keyword evidence="6" id="KW-0732">Signal</keyword>
<feature type="region of interest" description="Disordered" evidence="5">
    <location>
        <begin position="220"/>
        <end position="242"/>
    </location>
</feature>
<dbReference type="InterPro" id="IPR018114">
    <property type="entry name" value="TRYPSIN_HIS"/>
</dbReference>
<dbReference type="Proteomes" id="UP001487740">
    <property type="component" value="Unassembled WGS sequence"/>
</dbReference>
<keyword evidence="4" id="KW-0645">Protease</keyword>
<dbReference type="Pfam" id="PF00089">
    <property type="entry name" value="Trypsin"/>
    <property type="match status" value="1"/>
</dbReference>
<dbReference type="FunFam" id="2.40.10.10:FF:000068">
    <property type="entry name" value="transmembrane protease serine 2"/>
    <property type="match status" value="1"/>
</dbReference>
<dbReference type="InterPro" id="IPR001254">
    <property type="entry name" value="Trypsin_dom"/>
</dbReference>
<keyword evidence="1" id="KW-1015">Disulfide bond</keyword>
<accession>A0AAW0UYW5</accession>
<name>A0AAW0UYW5_SCYPA</name>
<evidence type="ECO:0000313" key="10">
    <source>
        <dbReference type="Proteomes" id="UP001487740"/>
    </source>
</evidence>
<organism evidence="9 10">
    <name type="scientific">Scylla paramamosain</name>
    <name type="common">Mud crab</name>
    <dbReference type="NCBI Taxonomy" id="85552"/>
    <lineage>
        <taxon>Eukaryota</taxon>
        <taxon>Metazoa</taxon>
        <taxon>Ecdysozoa</taxon>
        <taxon>Arthropoda</taxon>
        <taxon>Crustacea</taxon>
        <taxon>Multicrustacea</taxon>
        <taxon>Malacostraca</taxon>
        <taxon>Eumalacostraca</taxon>
        <taxon>Eucarida</taxon>
        <taxon>Decapoda</taxon>
        <taxon>Pleocyemata</taxon>
        <taxon>Brachyura</taxon>
        <taxon>Eubrachyura</taxon>
        <taxon>Portunoidea</taxon>
        <taxon>Portunidae</taxon>
        <taxon>Portuninae</taxon>
        <taxon>Scylla</taxon>
    </lineage>
</organism>
<dbReference type="PRINTS" id="PR00722">
    <property type="entry name" value="CHYMOTRYPSIN"/>
</dbReference>
<protein>
    <submittedName>
        <fullName evidence="9">Uncharacterized protein</fullName>
    </submittedName>
</protein>
<dbReference type="GO" id="GO:0004252">
    <property type="term" value="F:serine-type endopeptidase activity"/>
    <property type="evidence" value="ECO:0007669"/>
    <property type="project" value="InterPro"/>
</dbReference>
<feature type="region of interest" description="Disordered" evidence="5">
    <location>
        <begin position="256"/>
        <end position="280"/>
    </location>
</feature>
<evidence type="ECO:0000256" key="5">
    <source>
        <dbReference type="SAM" id="MobiDB-lite"/>
    </source>
</evidence>
<reference evidence="9 10" key="1">
    <citation type="submission" date="2023-03" db="EMBL/GenBank/DDBJ databases">
        <title>High-quality genome of Scylla paramamosain provides insights in environmental adaptation.</title>
        <authorList>
            <person name="Zhang L."/>
        </authorList>
    </citation>
    <scope>NUCLEOTIDE SEQUENCE [LARGE SCALE GENOMIC DNA]</scope>
    <source>
        <strain evidence="9">LZ_2023a</strain>
        <tissue evidence="9">Muscle</tissue>
    </source>
</reference>
<evidence type="ECO:0000256" key="6">
    <source>
        <dbReference type="SAM" id="SignalP"/>
    </source>
</evidence>
<dbReference type="EMBL" id="JARAKH010000003">
    <property type="protein sequence ID" value="KAK8404771.1"/>
    <property type="molecule type" value="Genomic_DNA"/>
</dbReference>
<evidence type="ECO:0000313" key="9">
    <source>
        <dbReference type="EMBL" id="KAK8404771.1"/>
    </source>
</evidence>
<dbReference type="AlphaFoldDB" id="A0AAW0UYW5"/>
<dbReference type="SUPFAM" id="SSF50494">
    <property type="entry name" value="Trypsin-like serine proteases"/>
    <property type="match status" value="1"/>
</dbReference>